<evidence type="ECO:0000313" key="3">
    <source>
        <dbReference type="EMBL" id="MBC8602561.1"/>
    </source>
</evidence>
<evidence type="ECO:0000259" key="2">
    <source>
        <dbReference type="Pfam" id="PF20434"/>
    </source>
</evidence>
<protein>
    <submittedName>
        <fullName evidence="4">Alpha/beta hydrolase</fullName>
    </submittedName>
</protein>
<dbReference type="InterPro" id="IPR049492">
    <property type="entry name" value="BD-FAE-like_dom"/>
</dbReference>
<dbReference type="PANTHER" id="PTHR48081:SF13">
    <property type="entry name" value="ALPHA_BETA HYDROLASE"/>
    <property type="match status" value="1"/>
</dbReference>
<evidence type="ECO:0000313" key="5">
    <source>
        <dbReference type="Proteomes" id="UP000256321"/>
    </source>
</evidence>
<keyword evidence="6" id="KW-1185">Reference proteome</keyword>
<evidence type="ECO:0000256" key="1">
    <source>
        <dbReference type="ARBA" id="ARBA00022801"/>
    </source>
</evidence>
<reference evidence="3 6" key="2">
    <citation type="submission" date="2020-08" db="EMBL/GenBank/DDBJ databases">
        <title>Genome public.</title>
        <authorList>
            <person name="Liu C."/>
            <person name="Sun Q."/>
        </authorList>
    </citation>
    <scope>NUCLEOTIDE SEQUENCE [LARGE SCALE GENOMIC DNA]</scope>
    <source>
        <strain evidence="3 6">426_9</strain>
    </source>
</reference>
<evidence type="ECO:0000313" key="4">
    <source>
        <dbReference type="EMBL" id="RDU48712.1"/>
    </source>
</evidence>
<name>A0A3D8HDJ3_9BACT</name>
<reference evidence="4 5" key="1">
    <citation type="submission" date="2018-07" db="EMBL/GenBank/DDBJ databases">
        <title>Parabacteroides acidifaciens nov. sp., isolated from human feces.</title>
        <authorList>
            <person name="Wang Y.J."/>
        </authorList>
    </citation>
    <scope>NUCLEOTIDE SEQUENCE [LARGE SCALE GENOMIC DNA]</scope>
    <source>
        <strain evidence="4 5">426-9</strain>
    </source>
</reference>
<gene>
    <name evidence="4" type="ORF">DWU89_12980</name>
    <name evidence="3" type="ORF">H8784_12655</name>
</gene>
<dbReference type="InterPro" id="IPR029058">
    <property type="entry name" value="AB_hydrolase_fold"/>
</dbReference>
<dbReference type="PANTHER" id="PTHR48081">
    <property type="entry name" value="AB HYDROLASE SUPERFAMILY PROTEIN C4A8.06C"/>
    <property type="match status" value="1"/>
</dbReference>
<accession>A0A3D8HDJ3</accession>
<dbReference type="RefSeq" id="WP_115500053.1">
    <property type="nucleotide sequence ID" value="NZ_JACRTI010000031.1"/>
</dbReference>
<dbReference type="AlphaFoldDB" id="A0A3D8HDJ3"/>
<dbReference type="InterPro" id="IPR050300">
    <property type="entry name" value="GDXG_lipolytic_enzyme"/>
</dbReference>
<keyword evidence="1 4" id="KW-0378">Hydrolase</keyword>
<evidence type="ECO:0000313" key="6">
    <source>
        <dbReference type="Proteomes" id="UP000629596"/>
    </source>
</evidence>
<dbReference type="Pfam" id="PF20434">
    <property type="entry name" value="BD-FAE"/>
    <property type="match status" value="1"/>
</dbReference>
<feature type="domain" description="BD-FAE-like" evidence="2">
    <location>
        <begin position="46"/>
        <end position="269"/>
    </location>
</feature>
<dbReference type="EMBL" id="QREV01000031">
    <property type="protein sequence ID" value="RDU48712.1"/>
    <property type="molecule type" value="Genomic_DNA"/>
</dbReference>
<dbReference type="Proteomes" id="UP000256321">
    <property type="component" value="Unassembled WGS sequence"/>
</dbReference>
<dbReference type="GO" id="GO:0016787">
    <property type="term" value="F:hydrolase activity"/>
    <property type="evidence" value="ECO:0007669"/>
    <property type="project" value="UniProtKB-KW"/>
</dbReference>
<organism evidence="4 5">
    <name type="scientific">Parabacteroides acidifaciens</name>
    <dbReference type="NCBI Taxonomy" id="2290935"/>
    <lineage>
        <taxon>Bacteria</taxon>
        <taxon>Pseudomonadati</taxon>
        <taxon>Bacteroidota</taxon>
        <taxon>Bacteroidia</taxon>
        <taxon>Bacteroidales</taxon>
        <taxon>Tannerellaceae</taxon>
        <taxon>Parabacteroides</taxon>
    </lineage>
</organism>
<dbReference type="Gene3D" id="3.40.50.1820">
    <property type="entry name" value="alpha/beta hydrolase"/>
    <property type="match status" value="1"/>
</dbReference>
<comment type="caution">
    <text evidence="4">The sequence shown here is derived from an EMBL/GenBank/DDBJ whole genome shotgun (WGS) entry which is preliminary data.</text>
</comment>
<dbReference type="SUPFAM" id="SSF53474">
    <property type="entry name" value="alpha/beta-Hydrolases"/>
    <property type="match status" value="1"/>
</dbReference>
<dbReference type="Proteomes" id="UP000629596">
    <property type="component" value="Unassembled WGS sequence"/>
</dbReference>
<proteinExistence type="predicted"/>
<dbReference type="EMBL" id="JACRTI010000031">
    <property type="protein sequence ID" value="MBC8602561.1"/>
    <property type="molecule type" value="Genomic_DNA"/>
</dbReference>
<sequence>MKLRHLFLLTGLLLIYYTNAFSRNVQYEKQEFVYKTVKGHAIKANIFLPVSQEKYPVLVYFHGGGFMFGNRDQGLDIPLKEKLLANGYAVVAADYRLAPETKLDEMLKDVSDVIKWIKLNGQQKYNIDTAKVAVAGGSSGGYLALSSGFGGDLMPDAIVAISTPTGFSTANIQMGDLDVLNRPGPYDIVKDSVVSYGNYDSRMELWRFLGKNWLALYEIFGFDPAKEPEKLERYTLASNVKPNFPPTLVIHAKNDRLVDLQQVNDFYTLLTEKQIKAELYLVENGHSSELIKQNPEVIDKIIEFLKRQMPEIEVR</sequence>